<evidence type="ECO:0000313" key="4">
    <source>
        <dbReference type="Proteomes" id="UP001222770"/>
    </source>
</evidence>
<dbReference type="InterPro" id="IPR003788">
    <property type="entry name" value="NDUFAF7"/>
</dbReference>
<dbReference type="InterPro" id="IPR029063">
    <property type="entry name" value="SAM-dependent_MTases_sf"/>
</dbReference>
<sequence length="358" mass="37768">MDRTGAMEEKDLRATFARLIAATGPISIAQFMAESNAHYYNTRDPLGGAGDFITAPEISQMFGELIGLWLADIWIRAGRPAPVHYVELGPGRGTLAHDALRAARRYGLEPRIHLVEASTALKVVQAERLPRAQWHADLSTVPHDGPVLIVGNEFLDALPVRQLVRTASGWRERMVGVEGQGEAARLLPVVGDRPMDAAVPAHLADAPEGAILETSPASAAVMYEVCGRLAAQGGAALLIDYGHAAPLLGSSLQAVRAHRKVDPFATPGAADLTAHVDFSALAAIAAAREVRHLGTTEQGRFLRALGIEARAQALAAAAPEHEPAIATALERLTGEGQMGALFKVMGLAAPGWPDGAGF</sequence>
<comment type="caution">
    <text evidence="3">The sequence shown here is derived from an EMBL/GenBank/DDBJ whole genome shotgun (WGS) entry which is preliminary data.</text>
</comment>
<dbReference type="PANTHER" id="PTHR12049:SF7">
    <property type="entry name" value="PROTEIN ARGININE METHYLTRANSFERASE NDUFAF7, MITOCHONDRIAL"/>
    <property type="match status" value="1"/>
</dbReference>
<evidence type="ECO:0000313" key="3">
    <source>
        <dbReference type="EMBL" id="MDF8332025.1"/>
    </source>
</evidence>
<proteinExistence type="predicted"/>
<keyword evidence="1 3" id="KW-0489">Methyltransferase</keyword>
<protein>
    <submittedName>
        <fullName evidence="3">SAM-dependent methyltransferase</fullName>
        <ecNumber evidence="3">2.1.1.-</ecNumber>
    </submittedName>
</protein>
<dbReference type="Gene3D" id="3.40.50.12710">
    <property type="match status" value="1"/>
</dbReference>
<name>A0ABT6CG05_9SPHN</name>
<organism evidence="3 4">
    <name type="scientific">Novosphingobium cyanobacteriorum</name>
    <dbReference type="NCBI Taxonomy" id="3024215"/>
    <lineage>
        <taxon>Bacteria</taxon>
        <taxon>Pseudomonadati</taxon>
        <taxon>Pseudomonadota</taxon>
        <taxon>Alphaproteobacteria</taxon>
        <taxon>Sphingomonadales</taxon>
        <taxon>Sphingomonadaceae</taxon>
        <taxon>Novosphingobium</taxon>
    </lineage>
</organism>
<keyword evidence="2 3" id="KW-0808">Transferase</keyword>
<keyword evidence="4" id="KW-1185">Reference proteome</keyword>
<evidence type="ECO:0000256" key="2">
    <source>
        <dbReference type="ARBA" id="ARBA00022679"/>
    </source>
</evidence>
<gene>
    <name evidence="3" type="ORF">POM99_02320</name>
</gene>
<reference evidence="3 4" key="1">
    <citation type="submission" date="2023-03" db="EMBL/GenBank/DDBJ databases">
        <title>Novosphingobium cyanobacteriorum sp. nov., isolated from a eutrophic reservoir during the Microcystis bloom period.</title>
        <authorList>
            <person name="Kang M."/>
            <person name="Le V."/>
            <person name="Ko S.-R."/>
            <person name="Lee S.-A."/>
            <person name="Ahn C.-Y."/>
        </authorList>
    </citation>
    <scope>NUCLEOTIDE SEQUENCE [LARGE SCALE GENOMIC DNA]</scope>
    <source>
        <strain evidence="3 4">HBC54</strain>
    </source>
</reference>
<dbReference type="GO" id="GO:0032259">
    <property type="term" value="P:methylation"/>
    <property type="evidence" value="ECO:0007669"/>
    <property type="project" value="UniProtKB-KW"/>
</dbReference>
<dbReference type="GO" id="GO:0008168">
    <property type="term" value="F:methyltransferase activity"/>
    <property type="evidence" value="ECO:0007669"/>
    <property type="project" value="UniProtKB-KW"/>
</dbReference>
<dbReference type="PANTHER" id="PTHR12049">
    <property type="entry name" value="PROTEIN ARGININE METHYLTRANSFERASE NDUFAF7, MITOCHONDRIAL"/>
    <property type="match status" value="1"/>
</dbReference>
<dbReference type="EC" id="2.1.1.-" evidence="3"/>
<dbReference type="Pfam" id="PF02636">
    <property type="entry name" value="Methyltransf_28"/>
    <property type="match status" value="1"/>
</dbReference>
<dbReference type="Proteomes" id="UP001222770">
    <property type="component" value="Unassembled WGS sequence"/>
</dbReference>
<dbReference type="EMBL" id="JAROCY010000002">
    <property type="protein sequence ID" value="MDF8332025.1"/>
    <property type="molecule type" value="Genomic_DNA"/>
</dbReference>
<dbReference type="RefSeq" id="WP_277275188.1">
    <property type="nucleotide sequence ID" value="NZ_JAROCY010000002.1"/>
</dbReference>
<dbReference type="InterPro" id="IPR038375">
    <property type="entry name" value="NDUFAF7_sf"/>
</dbReference>
<evidence type="ECO:0000256" key="1">
    <source>
        <dbReference type="ARBA" id="ARBA00022603"/>
    </source>
</evidence>
<dbReference type="SUPFAM" id="SSF53335">
    <property type="entry name" value="S-adenosyl-L-methionine-dependent methyltransferases"/>
    <property type="match status" value="1"/>
</dbReference>
<accession>A0ABT6CG05</accession>